<reference evidence="2" key="1">
    <citation type="submission" date="2023-04" db="EMBL/GenBank/DDBJ databases">
        <title>Black Yeasts Isolated from many extreme environments.</title>
        <authorList>
            <person name="Coleine C."/>
            <person name="Stajich J.E."/>
            <person name="Selbmann L."/>
        </authorList>
    </citation>
    <scope>NUCLEOTIDE SEQUENCE</scope>
    <source>
        <strain evidence="2">CCFEE 5312</strain>
    </source>
</reference>
<dbReference type="InterPro" id="IPR010730">
    <property type="entry name" value="HET"/>
</dbReference>
<dbReference type="PANTHER" id="PTHR33112">
    <property type="entry name" value="DOMAIN PROTEIN, PUTATIVE-RELATED"/>
    <property type="match status" value="1"/>
</dbReference>
<comment type="caution">
    <text evidence="2">The sequence shown here is derived from an EMBL/GenBank/DDBJ whole genome shotgun (WGS) entry which is preliminary data.</text>
</comment>
<sequence>MAKLTVEPDVAFGRDLVPFVGFGEAIPKNVWDPQSFASIRENVDACVKQHKCGQDGALAMLPYRVLWIEADNPSRIQLLEPKNIRAPYIALSYCWGPVDPNNFVTTAATLGAKKAGIEFSELPVLFRDIVDTARELQIEYIWIDRLCIIQGNDEDFKAQASTMDRIHGNATLTIAAASATTEHDSIFDQRRGELLGGHLKANIAGLGELQLSFRPLSHALGNEKSGGQYGKISTRAWIWQERLLAARTIFVTPAALKYECRCYSVWEGYDQGRRGHSWSAQLDNITHQTWIALVEDYMRRNITRPSDRLPAMKAVMKRIEKSTGWSPFWGLWASELIDGLCWSSAPPEGIGQHTCKMSPGYYAPTWSWAGVDGPISYASIKPAALLAYDPSQQDVDCRSLNGASGVIRLSGRVIDVKFIATLSRDTGEDGELGPPRWNYKVSGSSEEEGLQITPDVPLELWTGVLDGKQLSTVARVPYGETPPTESWSIICACLLVSKRRLRCLVLFLGRSMRIPNAWERVGMTEGISPFAFAAARKGPIDIA</sequence>
<protein>
    <recommendedName>
        <fullName evidence="1">Heterokaryon incompatibility domain-containing protein</fullName>
    </recommendedName>
</protein>
<proteinExistence type="predicted"/>
<dbReference type="Proteomes" id="UP001271007">
    <property type="component" value="Unassembled WGS sequence"/>
</dbReference>
<evidence type="ECO:0000259" key="1">
    <source>
        <dbReference type="Pfam" id="PF06985"/>
    </source>
</evidence>
<accession>A0AAJ0GGV0</accession>
<evidence type="ECO:0000313" key="2">
    <source>
        <dbReference type="EMBL" id="KAK3057249.1"/>
    </source>
</evidence>
<dbReference type="PANTHER" id="PTHR33112:SF16">
    <property type="entry name" value="HETEROKARYON INCOMPATIBILITY DOMAIN-CONTAINING PROTEIN"/>
    <property type="match status" value="1"/>
</dbReference>
<dbReference type="Pfam" id="PF06985">
    <property type="entry name" value="HET"/>
    <property type="match status" value="1"/>
</dbReference>
<dbReference type="AlphaFoldDB" id="A0AAJ0GGV0"/>
<evidence type="ECO:0000313" key="3">
    <source>
        <dbReference type="Proteomes" id="UP001271007"/>
    </source>
</evidence>
<keyword evidence="3" id="KW-1185">Reference proteome</keyword>
<name>A0AAJ0GGV0_9PEZI</name>
<feature type="domain" description="Heterokaryon incompatibility" evidence="1">
    <location>
        <begin position="88"/>
        <end position="241"/>
    </location>
</feature>
<organism evidence="2 3">
    <name type="scientific">Extremus antarcticus</name>
    <dbReference type="NCBI Taxonomy" id="702011"/>
    <lineage>
        <taxon>Eukaryota</taxon>
        <taxon>Fungi</taxon>
        <taxon>Dikarya</taxon>
        <taxon>Ascomycota</taxon>
        <taxon>Pezizomycotina</taxon>
        <taxon>Dothideomycetes</taxon>
        <taxon>Dothideomycetidae</taxon>
        <taxon>Mycosphaerellales</taxon>
        <taxon>Extremaceae</taxon>
        <taxon>Extremus</taxon>
    </lineage>
</organism>
<dbReference type="EMBL" id="JAWDJX010000004">
    <property type="protein sequence ID" value="KAK3057249.1"/>
    <property type="molecule type" value="Genomic_DNA"/>
</dbReference>
<gene>
    <name evidence="2" type="ORF">LTR09_002288</name>
</gene>